<dbReference type="PANTHER" id="PTHR43811:SF19">
    <property type="entry name" value="39 KDA FK506-BINDING NUCLEAR PROTEIN"/>
    <property type="match status" value="1"/>
</dbReference>
<evidence type="ECO:0000256" key="4">
    <source>
        <dbReference type="ARBA" id="ARBA00023235"/>
    </source>
</evidence>
<evidence type="ECO:0000259" key="7">
    <source>
        <dbReference type="PROSITE" id="PS50059"/>
    </source>
</evidence>
<dbReference type="InterPro" id="IPR000774">
    <property type="entry name" value="PPIase_FKBP_N"/>
</dbReference>
<dbReference type="Proteomes" id="UP001218788">
    <property type="component" value="Unassembled WGS sequence"/>
</dbReference>
<reference evidence="8 9" key="1">
    <citation type="submission" date="2022-10" db="EMBL/GenBank/DDBJ databases">
        <title>Alteromonas sp. chi3 Genome sequencing.</title>
        <authorList>
            <person name="Park S."/>
        </authorList>
    </citation>
    <scope>NUCLEOTIDE SEQUENCE [LARGE SCALE GENOMIC DNA]</scope>
    <source>
        <strain evidence="9">chi3</strain>
    </source>
</reference>
<dbReference type="RefSeq" id="WP_273637685.1">
    <property type="nucleotide sequence ID" value="NZ_JAQQXP010000001.1"/>
</dbReference>
<dbReference type="InterPro" id="IPR001179">
    <property type="entry name" value="PPIase_FKBP_dom"/>
</dbReference>
<feature type="domain" description="PPIase FKBP-type" evidence="7">
    <location>
        <begin position="162"/>
        <end position="248"/>
    </location>
</feature>
<keyword evidence="9" id="KW-1185">Reference proteome</keyword>
<dbReference type="Pfam" id="PF00254">
    <property type="entry name" value="FKBP_C"/>
    <property type="match status" value="1"/>
</dbReference>
<evidence type="ECO:0000313" key="8">
    <source>
        <dbReference type="EMBL" id="MDC8829319.1"/>
    </source>
</evidence>
<dbReference type="Gene3D" id="3.10.50.40">
    <property type="match status" value="1"/>
</dbReference>
<dbReference type="GO" id="GO:0003755">
    <property type="term" value="F:peptidyl-prolyl cis-trans isomerase activity"/>
    <property type="evidence" value="ECO:0007669"/>
    <property type="project" value="UniProtKB-EC"/>
</dbReference>
<dbReference type="EC" id="5.2.1.8" evidence="6"/>
<dbReference type="Gene3D" id="1.10.287.460">
    <property type="entry name" value="Peptidyl-prolyl cis-trans isomerase, FKBP-type, N-terminal domain"/>
    <property type="match status" value="1"/>
</dbReference>
<evidence type="ECO:0000256" key="5">
    <source>
        <dbReference type="PROSITE-ProRule" id="PRU00277"/>
    </source>
</evidence>
<sequence length="258" mass="27989">MQKSLVALSIVATLGLAACQPQQDTTAETAQAPALNKEEMTDAQKQAYAMGASMGLFIANRDQQMQQFDETLDKDALMQGLKDGMADTLIFESAEIQQLAQAGEQAMQAKQQELASKMAAENLEKGTAFLAENAKKEGVITTESGLQYEVITEGEGESPVATDTVKVHYQGTLLDGTEFDSSYSRGEPIEFPLNRVIPGWTEGVQTMKEGGKTRLFVPAELAYGERGKGNIITPNSTLIFEVELLEVKKPEAQAETEE</sequence>
<evidence type="ECO:0000313" key="9">
    <source>
        <dbReference type="Proteomes" id="UP001218788"/>
    </source>
</evidence>
<gene>
    <name evidence="8" type="primary">fkpA</name>
    <name evidence="8" type="ORF">OIK42_00965</name>
</gene>
<comment type="catalytic activity">
    <reaction evidence="1 5 6">
        <text>[protein]-peptidylproline (omega=180) = [protein]-peptidylproline (omega=0)</text>
        <dbReference type="Rhea" id="RHEA:16237"/>
        <dbReference type="Rhea" id="RHEA-COMP:10747"/>
        <dbReference type="Rhea" id="RHEA-COMP:10748"/>
        <dbReference type="ChEBI" id="CHEBI:83833"/>
        <dbReference type="ChEBI" id="CHEBI:83834"/>
        <dbReference type="EC" id="5.2.1.8"/>
    </reaction>
</comment>
<evidence type="ECO:0000256" key="3">
    <source>
        <dbReference type="ARBA" id="ARBA00023110"/>
    </source>
</evidence>
<evidence type="ECO:0000256" key="6">
    <source>
        <dbReference type="RuleBase" id="RU003915"/>
    </source>
</evidence>
<dbReference type="Pfam" id="PF01346">
    <property type="entry name" value="FKBP_N"/>
    <property type="match status" value="1"/>
</dbReference>
<proteinExistence type="inferred from homology"/>
<dbReference type="EMBL" id="JAQQXP010000001">
    <property type="protein sequence ID" value="MDC8829319.1"/>
    <property type="molecule type" value="Genomic_DNA"/>
</dbReference>
<accession>A0ABT5KX27</accession>
<keyword evidence="3 5" id="KW-0697">Rotamase</keyword>
<organism evidence="8 9">
    <name type="scientific">Alteromonas gilva</name>
    <dbReference type="NCBI Taxonomy" id="2987522"/>
    <lineage>
        <taxon>Bacteria</taxon>
        <taxon>Pseudomonadati</taxon>
        <taxon>Pseudomonadota</taxon>
        <taxon>Gammaproteobacteria</taxon>
        <taxon>Alteromonadales</taxon>
        <taxon>Alteromonadaceae</taxon>
        <taxon>Alteromonas/Salinimonas group</taxon>
        <taxon>Alteromonas</taxon>
    </lineage>
</organism>
<dbReference type="NCBIfam" id="NF008150">
    <property type="entry name" value="PRK10902.1"/>
    <property type="match status" value="1"/>
</dbReference>
<evidence type="ECO:0000256" key="2">
    <source>
        <dbReference type="ARBA" id="ARBA00006577"/>
    </source>
</evidence>
<dbReference type="PANTHER" id="PTHR43811">
    <property type="entry name" value="FKBP-TYPE PEPTIDYL-PROLYL CIS-TRANS ISOMERASE FKPA"/>
    <property type="match status" value="1"/>
</dbReference>
<dbReference type="PROSITE" id="PS51257">
    <property type="entry name" value="PROKAR_LIPOPROTEIN"/>
    <property type="match status" value="1"/>
</dbReference>
<protein>
    <recommendedName>
        <fullName evidence="6">Peptidyl-prolyl cis-trans isomerase</fullName>
        <ecNumber evidence="6">5.2.1.8</ecNumber>
    </recommendedName>
</protein>
<comment type="similarity">
    <text evidence="2 6">Belongs to the FKBP-type PPIase family.</text>
</comment>
<comment type="caution">
    <text evidence="8">The sequence shown here is derived from an EMBL/GenBank/DDBJ whole genome shotgun (WGS) entry which is preliminary data.</text>
</comment>
<dbReference type="InterPro" id="IPR046357">
    <property type="entry name" value="PPIase_dom_sf"/>
</dbReference>
<dbReference type="PROSITE" id="PS50059">
    <property type="entry name" value="FKBP_PPIASE"/>
    <property type="match status" value="1"/>
</dbReference>
<dbReference type="InterPro" id="IPR036944">
    <property type="entry name" value="PPIase_FKBP_N_sf"/>
</dbReference>
<name>A0ABT5KX27_9ALTE</name>
<keyword evidence="4 5" id="KW-0413">Isomerase</keyword>
<dbReference type="SUPFAM" id="SSF54534">
    <property type="entry name" value="FKBP-like"/>
    <property type="match status" value="1"/>
</dbReference>
<evidence type="ECO:0000256" key="1">
    <source>
        <dbReference type="ARBA" id="ARBA00000971"/>
    </source>
</evidence>